<reference evidence="4" key="1">
    <citation type="submission" date="2013-02" db="EMBL/GenBank/DDBJ databases">
        <authorList>
            <consortium name="The Broad Institute Genome Sequencing Platform"/>
            <person name="Cuomo C."/>
            <person name="Becnel J."/>
            <person name="Sanscrainte N."/>
            <person name="Walker B."/>
            <person name="Young S.K."/>
            <person name="Zeng Q."/>
            <person name="Gargeya S."/>
            <person name="Fitzgerald M."/>
            <person name="Haas B."/>
            <person name="Abouelleil A."/>
            <person name="Alvarado L."/>
            <person name="Arachchi H.M."/>
            <person name="Berlin A.M."/>
            <person name="Chapman S.B."/>
            <person name="Dewar J."/>
            <person name="Goldberg J."/>
            <person name="Griggs A."/>
            <person name="Gujja S."/>
            <person name="Hansen M."/>
            <person name="Howarth C."/>
            <person name="Imamovic A."/>
            <person name="Larimer J."/>
            <person name="McCowan C."/>
            <person name="Murphy C."/>
            <person name="Neiman D."/>
            <person name="Pearson M."/>
            <person name="Priest M."/>
            <person name="Roberts A."/>
            <person name="Saif S."/>
            <person name="Shea T."/>
            <person name="Sisk P."/>
            <person name="Sykes S."/>
            <person name="Wortman J."/>
            <person name="Nusbaum C."/>
            <person name="Birren B."/>
        </authorList>
    </citation>
    <scope>NUCLEOTIDE SEQUENCE [LARGE SCALE GENOMIC DNA]</scope>
    <source>
        <strain evidence="4">PRA339</strain>
    </source>
</reference>
<dbReference type="InterPro" id="IPR001394">
    <property type="entry name" value="Peptidase_C19_UCH"/>
</dbReference>
<gene>
    <name evidence="3" type="ORF">H312_02421</name>
</gene>
<dbReference type="GO" id="GO:0016579">
    <property type="term" value="P:protein deubiquitination"/>
    <property type="evidence" value="ECO:0007669"/>
    <property type="project" value="InterPro"/>
</dbReference>
<dbReference type="PROSITE" id="PS50235">
    <property type="entry name" value="USP_3"/>
    <property type="match status" value="1"/>
</dbReference>
<evidence type="ECO:0000313" key="3">
    <source>
        <dbReference type="EMBL" id="KCZ80175.1"/>
    </source>
</evidence>
<evidence type="ECO:0000313" key="4">
    <source>
        <dbReference type="Proteomes" id="UP000030655"/>
    </source>
</evidence>
<proteinExistence type="predicted"/>
<keyword evidence="1" id="KW-0812">Transmembrane</keyword>
<reference evidence="3 4" key="2">
    <citation type="submission" date="2014-03" db="EMBL/GenBank/DDBJ databases">
        <title>The Genome Sequence of Anncaliia algerae insect isolate PRA339.</title>
        <authorList>
            <consortium name="The Broad Institute Genome Sequencing Platform"/>
            <consortium name="The Broad Institute Genome Sequencing Center for Infectious Disease"/>
            <person name="Cuomo C."/>
            <person name="Becnel J."/>
            <person name="Sanscrainte N."/>
            <person name="Walker B."/>
            <person name="Young S.K."/>
            <person name="Zeng Q."/>
            <person name="Gargeya S."/>
            <person name="Fitzgerald M."/>
            <person name="Haas B."/>
            <person name="Abouelleil A."/>
            <person name="Alvarado L."/>
            <person name="Arachchi H.M."/>
            <person name="Berlin A.M."/>
            <person name="Chapman S.B."/>
            <person name="Dewar J."/>
            <person name="Goldberg J."/>
            <person name="Griggs A."/>
            <person name="Gujja S."/>
            <person name="Hansen M."/>
            <person name="Howarth C."/>
            <person name="Imamovic A."/>
            <person name="Larimer J."/>
            <person name="McCowan C."/>
            <person name="Murphy C."/>
            <person name="Neiman D."/>
            <person name="Pearson M."/>
            <person name="Priest M."/>
            <person name="Roberts A."/>
            <person name="Saif S."/>
            <person name="Shea T."/>
            <person name="Sisk P."/>
            <person name="Sykes S."/>
            <person name="Wortman J."/>
            <person name="Nusbaum C."/>
            <person name="Birren B."/>
        </authorList>
    </citation>
    <scope>NUCLEOTIDE SEQUENCE [LARGE SCALE GENOMIC DNA]</scope>
    <source>
        <strain evidence="3 4">PRA339</strain>
    </source>
</reference>
<accession>A0A059EZ36</accession>
<dbReference type="Proteomes" id="UP000030655">
    <property type="component" value="Unassembled WGS sequence"/>
</dbReference>
<dbReference type="Gene3D" id="3.90.70.10">
    <property type="entry name" value="Cysteine proteinases"/>
    <property type="match status" value="1"/>
</dbReference>
<keyword evidence="1" id="KW-1133">Transmembrane helix</keyword>
<keyword evidence="1" id="KW-0472">Membrane</keyword>
<dbReference type="InterPro" id="IPR038765">
    <property type="entry name" value="Papain-like_cys_pep_sf"/>
</dbReference>
<feature type="transmembrane region" description="Helical" evidence="1">
    <location>
        <begin position="12"/>
        <end position="33"/>
    </location>
</feature>
<dbReference type="Pfam" id="PF00443">
    <property type="entry name" value="UCH"/>
    <property type="match status" value="1"/>
</dbReference>
<keyword evidence="4" id="KW-1185">Reference proteome</keyword>
<dbReference type="VEuPathDB" id="MicrosporidiaDB:H312_02421"/>
<name>A0A059EZ36_9MICR</name>
<evidence type="ECO:0000256" key="1">
    <source>
        <dbReference type="SAM" id="Phobius"/>
    </source>
</evidence>
<dbReference type="HOGENOM" id="CLU_068273_0_0_1"/>
<dbReference type="SUPFAM" id="SSF54001">
    <property type="entry name" value="Cysteine proteinases"/>
    <property type="match status" value="1"/>
</dbReference>
<dbReference type="AlphaFoldDB" id="A0A059EZ36"/>
<dbReference type="OrthoDB" id="10374125at2759"/>
<dbReference type="GO" id="GO:0004843">
    <property type="term" value="F:cysteine-type deubiquitinase activity"/>
    <property type="evidence" value="ECO:0007669"/>
    <property type="project" value="InterPro"/>
</dbReference>
<feature type="domain" description="USP" evidence="2">
    <location>
        <begin position="54"/>
        <end position="342"/>
    </location>
</feature>
<protein>
    <recommendedName>
        <fullName evidence="2">USP domain-containing protein</fullName>
    </recommendedName>
</protein>
<evidence type="ECO:0000259" key="2">
    <source>
        <dbReference type="PROSITE" id="PS50235"/>
    </source>
</evidence>
<organism evidence="3 4">
    <name type="scientific">Anncaliia algerae PRA339</name>
    <dbReference type="NCBI Taxonomy" id="1288291"/>
    <lineage>
        <taxon>Eukaryota</taxon>
        <taxon>Fungi</taxon>
        <taxon>Fungi incertae sedis</taxon>
        <taxon>Microsporidia</taxon>
        <taxon>Tubulinosematoidea</taxon>
        <taxon>Tubulinosematidae</taxon>
        <taxon>Anncaliia</taxon>
    </lineage>
</organism>
<dbReference type="EMBL" id="KK365198">
    <property type="protein sequence ID" value="KCZ80175.1"/>
    <property type="molecule type" value="Genomic_DNA"/>
</dbReference>
<dbReference type="InterPro" id="IPR028889">
    <property type="entry name" value="USP"/>
</dbReference>
<sequence length="349" mass="40859">MFFIPNMRKSRIFIYLLAITLIIIGAVVIVKIFKTKKYSNTILYEIEMDEDKPAGIINFNVNCFLNTALQLLNLDELYDYLSNKSLINGSLSKILYNLLRKIRLNKEEVSIKYEYKDFMTKLNKKFFKLNDLNATDELIAHTLNILFEEEINKHNSNDNDVNNLDSGEIIDLNNLSLETHDNLIKNSKIYKLFGTSGLLELKDKVITEFYISVPILPSLQENINKYCRNERENFQTEIRNDFLIIKIPEILFINCPSLEGLFSKFNLLNHLKITFMNEEYELQGISLLIPGTNIFSIGHYFAIIKKANKFYKTNDSCVNRFFPHEANESTRETVSCLIYKRIKRKQKDH</sequence>